<evidence type="ECO:0000313" key="3">
    <source>
        <dbReference type="EMBL" id="KAK3859894.1"/>
    </source>
</evidence>
<sequence length="265" mass="30798">MDHRPLTKKLSRAVLDLKFMKKTKEKTELQEENEERQQLYQNQLQSLHEGADKIVLLSSYVDCMNFLPPRLSFRGMDPDVEKLNEDKLEGVYKVLKPEKEQVKETNVDVTVEEMAANYTKRKSEHMYQNPWNCHNSGTIEEGQGTEEGHGGFFKKKHMNHNNRPRGRGYGQGRGQGWGNNQRGRGSFREKQSYEEDGYSKNYDEAHQHEDGGYQGQRGGGKGYMNTPNSHQRNWYSTGKWDGGESNMNNSQNEYDHKNKKRKSDQ</sequence>
<name>A0AAE1ER19_PETCI</name>
<dbReference type="InterPro" id="IPR019324">
    <property type="entry name" value="MPP6"/>
</dbReference>
<keyword evidence="4" id="KW-1185">Reference proteome</keyword>
<dbReference type="Pfam" id="PF10175">
    <property type="entry name" value="MPP6"/>
    <property type="match status" value="1"/>
</dbReference>
<dbReference type="PANTHER" id="PTHR13582">
    <property type="entry name" value="M-PHASE PHOSPHOPROTEIN 6"/>
    <property type="match status" value="1"/>
</dbReference>
<reference evidence="3" key="1">
    <citation type="submission" date="2023-10" db="EMBL/GenBank/DDBJ databases">
        <title>Genome assemblies of two species of porcelain crab, Petrolisthes cinctipes and Petrolisthes manimaculis (Anomura: Porcellanidae).</title>
        <authorList>
            <person name="Angst P."/>
        </authorList>
    </citation>
    <scope>NUCLEOTIDE SEQUENCE</scope>
    <source>
        <strain evidence="3">PB745_01</strain>
        <tissue evidence="3">Gill</tissue>
    </source>
</reference>
<organism evidence="3 4">
    <name type="scientific">Petrolisthes cinctipes</name>
    <name type="common">Flat porcelain crab</name>
    <dbReference type="NCBI Taxonomy" id="88211"/>
    <lineage>
        <taxon>Eukaryota</taxon>
        <taxon>Metazoa</taxon>
        <taxon>Ecdysozoa</taxon>
        <taxon>Arthropoda</taxon>
        <taxon>Crustacea</taxon>
        <taxon>Multicrustacea</taxon>
        <taxon>Malacostraca</taxon>
        <taxon>Eumalacostraca</taxon>
        <taxon>Eucarida</taxon>
        <taxon>Decapoda</taxon>
        <taxon>Pleocyemata</taxon>
        <taxon>Anomura</taxon>
        <taxon>Galatheoidea</taxon>
        <taxon>Porcellanidae</taxon>
        <taxon>Petrolisthes</taxon>
    </lineage>
</organism>
<comment type="caution">
    <text evidence="3">The sequence shown here is derived from an EMBL/GenBank/DDBJ whole genome shotgun (WGS) entry which is preliminary data.</text>
</comment>
<keyword evidence="1" id="KW-0175">Coiled coil</keyword>
<protein>
    <submittedName>
        <fullName evidence="3">Uncharacterized protein</fullName>
    </submittedName>
</protein>
<dbReference type="GO" id="GO:0000460">
    <property type="term" value="P:maturation of 5.8S rRNA"/>
    <property type="evidence" value="ECO:0007669"/>
    <property type="project" value="TreeGrafter"/>
</dbReference>
<feature type="compositionally biased region" description="Polar residues" evidence="2">
    <location>
        <begin position="225"/>
        <end position="236"/>
    </location>
</feature>
<evidence type="ECO:0000313" key="4">
    <source>
        <dbReference type="Proteomes" id="UP001286313"/>
    </source>
</evidence>
<dbReference type="AlphaFoldDB" id="A0AAE1ER19"/>
<proteinExistence type="predicted"/>
<feature type="coiled-coil region" evidence="1">
    <location>
        <begin position="17"/>
        <end position="46"/>
    </location>
</feature>
<feature type="compositionally biased region" description="Gly residues" evidence="2">
    <location>
        <begin position="167"/>
        <end position="177"/>
    </location>
</feature>
<accession>A0AAE1ER19</accession>
<feature type="compositionally biased region" description="Gly residues" evidence="2">
    <location>
        <begin position="212"/>
        <end position="222"/>
    </location>
</feature>
<feature type="compositionally biased region" description="Basic and acidic residues" evidence="2">
    <location>
        <begin position="186"/>
        <end position="211"/>
    </location>
</feature>
<dbReference type="EMBL" id="JAWQEG010004878">
    <property type="protein sequence ID" value="KAK3859894.1"/>
    <property type="molecule type" value="Genomic_DNA"/>
</dbReference>
<evidence type="ECO:0000256" key="1">
    <source>
        <dbReference type="SAM" id="Coils"/>
    </source>
</evidence>
<gene>
    <name evidence="3" type="ORF">Pcinc_034024</name>
</gene>
<feature type="compositionally biased region" description="Basic residues" evidence="2">
    <location>
        <begin position="152"/>
        <end position="166"/>
    </location>
</feature>
<dbReference type="Proteomes" id="UP001286313">
    <property type="component" value="Unassembled WGS sequence"/>
</dbReference>
<dbReference type="PANTHER" id="PTHR13582:SF0">
    <property type="entry name" value="M-PHASE PHOSPHOPROTEIN 6"/>
    <property type="match status" value="1"/>
</dbReference>
<feature type="region of interest" description="Disordered" evidence="2">
    <location>
        <begin position="140"/>
        <end position="265"/>
    </location>
</feature>
<evidence type="ECO:0000256" key="2">
    <source>
        <dbReference type="SAM" id="MobiDB-lite"/>
    </source>
</evidence>